<dbReference type="NCBIfam" id="TIGR02454">
    <property type="entry name" value="ECF_T_CbiQ"/>
    <property type="match status" value="1"/>
</dbReference>
<keyword evidence="3 6" id="KW-0812">Transmembrane</keyword>
<dbReference type="AlphaFoldDB" id="A0A542WZK0"/>
<dbReference type="RefSeq" id="WP_142007768.1">
    <property type="nucleotide sequence ID" value="NZ_CAJTBP010000001.1"/>
</dbReference>
<sequence>MAATTSPALVPATAGVDGLLVRRESPVHALPAQVKLVALLAFVVVVVATPASAWPAFLVYAALLVGVVSLARLPFAMVARRMLVETPFVVFALLMPFVATGPRVDVLGLAVSRSGLEGGALLLTRGTLGVVAAIVLAATTAPRELLVGLGRLRLPAVLVGILGFAIRYLSIAREDLARAEVARLARGGRAGRGARLRSLASVAGSTFVRTYERGERVHRAMLARGLDGPVPALAGAAPARRDWALALALPAAALLTLAVALVAR</sequence>
<dbReference type="Proteomes" id="UP000318336">
    <property type="component" value="Unassembled WGS sequence"/>
</dbReference>
<feature type="transmembrane region" description="Helical" evidence="6">
    <location>
        <begin position="32"/>
        <end position="51"/>
    </location>
</feature>
<comment type="caution">
    <text evidence="7">The sequence shown here is derived from an EMBL/GenBank/DDBJ whole genome shotgun (WGS) entry which is preliminary data.</text>
</comment>
<evidence type="ECO:0000256" key="5">
    <source>
        <dbReference type="ARBA" id="ARBA00023136"/>
    </source>
</evidence>
<feature type="transmembrane region" description="Helical" evidence="6">
    <location>
        <begin position="119"/>
        <end position="140"/>
    </location>
</feature>
<dbReference type="PANTHER" id="PTHR34857">
    <property type="entry name" value="SLL0384 PROTEIN"/>
    <property type="match status" value="1"/>
</dbReference>
<evidence type="ECO:0000313" key="8">
    <source>
        <dbReference type="Proteomes" id="UP000318336"/>
    </source>
</evidence>
<keyword evidence="8" id="KW-1185">Reference proteome</keyword>
<feature type="transmembrane region" description="Helical" evidence="6">
    <location>
        <begin position="243"/>
        <end position="263"/>
    </location>
</feature>
<feature type="transmembrane region" description="Helical" evidence="6">
    <location>
        <begin position="152"/>
        <end position="171"/>
    </location>
</feature>
<comment type="subcellular location">
    <subcellularLocation>
        <location evidence="1">Cell membrane</location>
        <topology evidence="1">Multi-pass membrane protein</topology>
    </subcellularLocation>
</comment>
<dbReference type="PANTHER" id="PTHR34857:SF2">
    <property type="entry name" value="SLL0384 PROTEIN"/>
    <property type="match status" value="1"/>
</dbReference>
<name>A0A542WZK0_9MICO</name>
<dbReference type="InterPro" id="IPR003339">
    <property type="entry name" value="ABC/ECF_trnsptr_transmembrane"/>
</dbReference>
<evidence type="ECO:0000256" key="4">
    <source>
        <dbReference type="ARBA" id="ARBA00022989"/>
    </source>
</evidence>
<dbReference type="GO" id="GO:0006824">
    <property type="term" value="P:cobalt ion transport"/>
    <property type="evidence" value="ECO:0007669"/>
    <property type="project" value="InterPro"/>
</dbReference>
<dbReference type="Pfam" id="PF02361">
    <property type="entry name" value="CbiQ"/>
    <property type="match status" value="1"/>
</dbReference>
<proteinExistence type="predicted"/>
<evidence type="ECO:0000256" key="1">
    <source>
        <dbReference type="ARBA" id="ARBA00004651"/>
    </source>
</evidence>
<accession>A0A542WZK0</accession>
<dbReference type="GO" id="GO:0043190">
    <property type="term" value="C:ATP-binding cassette (ABC) transporter complex"/>
    <property type="evidence" value="ECO:0007669"/>
    <property type="project" value="InterPro"/>
</dbReference>
<dbReference type="InterPro" id="IPR012809">
    <property type="entry name" value="ECF_CbiQ"/>
</dbReference>
<organism evidence="7 8">
    <name type="scientific">Barrientosiimonas humi</name>
    <dbReference type="NCBI Taxonomy" id="999931"/>
    <lineage>
        <taxon>Bacteria</taxon>
        <taxon>Bacillati</taxon>
        <taxon>Actinomycetota</taxon>
        <taxon>Actinomycetes</taxon>
        <taxon>Micrococcales</taxon>
        <taxon>Dermacoccaceae</taxon>
        <taxon>Barrientosiimonas</taxon>
    </lineage>
</organism>
<dbReference type="OrthoDB" id="4533at2"/>
<keyword evidence="2" id="KW-1003">Cell membrane</keyword>
<keyword evidence="4 6" id="KW-1133">Transmembrane helix</keyword>
<keyword evidence="5 6" id="KW-0472">Membrane</keyword>
<feature type="transmembrane region" description="Helical" evidence="6">
    <location>
        <begin position="57"/>
        <end position="75"/>
    </location>
</feature>
<dbReference type="CDD" id="cd16914">
    <property type="entry name" value="EcfT"/>
    <property type="match status" value="1"/>
</dbReference>
<dbReference type="InterPro" id="IPR051611">
    <property type="entry name" value="ECF_transporter_component"/>
</dbReference>
<gene>
    <name evidence="7" type="ORF">FB554_3324</name>
</gene>
<evidence type="ECO:0000313" key="7">
    <source>
        <dbReference type="EMBL" id="TQL29011.1"/>
    </source>
</evidence>
<evidence type="ECO:0000256" key="3">
    <source>
        <dbReference type="ARBA" id="ARBA00022692"/>
    </source>
</evidence>
<protein>
    <submittedName>
        <fullName evidence="7">Cobalt/nickel transport system permease protein</fullName>
    </submittedName>
</protein>
<feature type="transmembrane region" description="Helical" evidence="6">
    <location>
        <begin position="82"/>
        <end position="99"/>
    </location>
</feature>
<reference evidence="7 8" key="1">
    <citation type="submission" date="2019-06" db="EMBL/GenBank/DDBJ databases">
        <title>Sequencing the genomes of 1000 actinobacteria strains.</title>
        <authorList>
            <person name="Klenk H.-P."/>
        </authorList>
    </citation>
    <scope>NUCLEOTIDE SEQUENCE [LARGE SCALE GENOMIC DNA]</scope>
    <source>
        <strain evidence="7 8">DSM 24617</strain>
    </source>
</reference>
<evidence type="ECO:0000256" key="2">
    <source>
        <dbReference type="ARBA" id="ARBA00022475"/>
    </source>
</evidence>
<evidence type="ECO:0000256" key="6">
    <source>
        <dbReference type="SAM" id="Phobius"/>
    </source>
</evidence>
<dbReference type="EMBL" id="VFOK01000002">
    <property type="protein sequence ID" value="TQL29011.1"/>
    <property type="molecule type" value="Genomic_DNA"/>
</dbReference>